<keyword evidence="4" id="KW-1185">Reference proteome</keyword>
<evidence type="ECO:0000256" key="1">
    <source>
        <dbReference type="ARBA" id="ARBA00022801"/>
    </source>
</evidence>
<evidence type="ECO:0000313" key="3">
    <source>
        <dbReference type="EMBL" id="MBM7647024.1"/>
    </source>
</evidence>
<keyword evidence="1 3" id="KW-0378">Hydrolase</keyword>
<name>A0ABS2Q3Z2_9BACL</name>
<comment type="caution">
    <text evidence="3">The sequence shown here is derived from an EMBL/GenBank/DDBJ whole genome shotgun (WGS) entry which is preliminary data.</text>
</comment>
<dbReference type="Gene3D" id="3.40.630.40">
    <property type="entry name" value="Zn-dependent exopeptidases"/>
    <property type="match status" value="1"/>
</dbReference>
<reference evidence="3 4" key="1">
    <citation type="submission" date="2021-01" db="EMBL/GenBank/DDBJ databases">
        <title>Genomic Encyclopedia of Type Strains, Phase IV (KMG-IV): sequencing the most valuable type-strain genomes for metagenomic binning, comparative biology and taxonomic classification.</title>
        <authorList>
            <person name="Goeker M."/>
        </authorList>
    </citation>
    <scope>NUCLEOTIDE SEQUENCE [LARGE SCALE GENOMIC DNA]</scope>
    <source>
        <strain evidence="3 4">DSM 28236</strain>
    </source>
</reference>
<proteinExistence type="predicted"/>
<dbReference type="CDD" id="cd02696">
    <property type="entry name" value="MurNAc-LAA"/>
    <property type="match status" value="1"/>
</dbReference>
<feature type="domain" description="MurNAc-LAA" evidence="2">
    <location>
        <begin position="63"/>
        <end position="175"/>
    </location>
</feature>
<protein>
    <submittedName>
        <fullName evidence="3">N-acetylmuramoyl-L-alanine amidase</fullName>
        <ecNumber evidence="3">3.5.1.28</ecNumber>
    </submittedName>
</protein>
<dbReference type="SMART" id="SM00646">
    <property type="entry name" value="Ami_3"/>
    <property type="match status" value="1"/>
</dbReference>
<sequence length="178" mass="19711">MLVIVLDAGHGGYDLGTSGHGLVEKDLALEITLKVKQQLSQHKGISVHLTRANDTFISLLERADIANRLKADYFVSFHHNSGGGTGFESYIFPGLKGTTTAHMQSVLHKKVMAFYEEFGLRDRGEKTADFAVLRETKMPAILLENLFLDATHDAQCLKQSHFINELSQTIAESIIKVI</sequence>
<organism evidence="3 4">
    <name type="scientific">Scopulibacillus daqui</name>
    <dbReference type="NCBI Taxonomy" id="1469162"/>
    <lineage>
        <taxon>Bacteria</taxon>
        <taxon>Bacillati</taxon>
        <taxon>Bacillota</taxon>
        <taxon>Bacilli</taxon>
        <taxon>Bacillales</taxon>
        <taxon>Sporolactobacillaceae</taxon>
        <taxon>Scopulibacillus</taxon>
    </lineage>
</organism>
<dbReference type="SUPFAM" id="SSF53187">
    <property type="entry name" value="Zn-dependent exopeptidases"/>
    <property type="match status" value="1"/>
</dbReference>
<dbReference type="PANTHER" id="PTHR30404">
    <property type="entry name" value="N-ACETYLMURAMOYL-L-ALANINE AMIDASE"/>
    <property type="match status" value="1"/>
</dbReference>
<gene>
    <name evidence="3" type="ORF">JOD45_003259</name>
</gene>
<dbReference type="EMBL" id="JAFBER010000040">
    <property type="protein sequence ID" value="MBM7647024.1"/>
    <property type="molecule type" value="Genomic_DNA"/>
</dbReference>
<dbReference type="InterPro" id="IPR002508">
    <property type="entry name" value="MurNAc-LAA_cat"/>
</dbReference>
<evidence type="ECO:0000259" key="2">
    <source>
        <dbReference type="SMART" id="SM00646"/>
    </source>
</evidence>
<dbReference type="EC" id="3.5.1.28" evidence="3"/>
<accession>A0ABS2Q3Z2</accession>
<dbReference type="GO" id="GO:0008745">
    <property type="term" value="F:N-acetylmuramoyl-L-alanine amidase activity"/>
    <property type="evidence" value="ECO:0007669"/>
    <property type="project" value="UniProtKB-EC"/>
</dbReference>
<dbReference type="PANTHER" id="PTHR30404:SF0">
    <property type="entry name" value="N-ACETYLMURAMOYL-L-ALANINE AMIDASE AMIC"/>
    <property type="match status" value="1"/>
</dbReference>
<evidence type="ECO:0000313" key="4">
    <source>
        <dbReference type="Proteomes" id="UP000808914"/>
    </source>
</evidence>
<dbReference type="Proteomes" id="UP000808914">
    <property type="component" value="Unassembled WGS sequence"/>
</dbReference>
<dbReference type="Pfam" id="PF01520">
    <property type="entry name" value="Amidase_3"/>
    <property type="match status" value="1"/>
</dbReference>
<dbReference type="InterPro" id="IPR050695">
    <property type="entry name" value="N-acetylmuramoyl_amidase_3"/>
</dbReference>
<dbReference type="RefSeq" id="WP_205004886.1">
    <property type="nucleotide sequence ID" value="NZ_JAFBER010000040.1"/>
</dbReference>